<reference evidence="3" key="1">
    <citation type="submission" date="2017-11" db="EMBL/GenBank/DDBJ databases">
        <authorList>
            <person name="Katharios P."/>
        </authorList>
    </citation>
    <scope>NUCLEOTIDE SEQUENCE [LARGE SCALE GENOMIC DNA]</scope>
</reference>
<evidence type="ECO:0000313" key="2">
    <source>
        <dbReference type="EMBL" id="AUG87686.1"/>
    </source>
</evidence>
<dbReference type="EMBL" id="MG545917">
    <property type="protein sequence ID" value="AUG87686.1"/>
    <property type="molecule type" value="Genomic_DNA"/>
</dbReference>
<dbReference type="GeneID" id="54987088"/>
<sequence length="88" mass="9971">MSNRFSHIKSPSKGNQHLPPDLSPNKVSQRETNKLKPKKITISTEAYQTLMGLLATVPESPETPYGVYIDNGTKRSLQLQVRELFHHD</sequence>
<evidence type="ECO:0000256" key="1">
    <source>
        <dbReference type="SAM" id="MobiDB-lite"/>
    </source>
</evidence>
<organism evidence="2 3">
    <name type="scientific">Vibrio phage VEN</name>
    <dbReference type="NCBI Taxonomy" id="2059879"/>
    <lineage>
        <taxon>Viruses</taxon>
        <taxon>Duplodnaviria</taxon>
        <taxon>Heunggongvirae</taxon>
        <taxon>Uroviricota</taxon>
        <taxon>Caudoviricetes</taxon>
        <taxon>Autographivirales</taxon>
        <taxon>Autosignataviridae</taxon>
        <taxon>Colwellvirinae</taxon>
        <taxon>Trungvirus</taxon>
        <taxon>Trungvirus VEN</taxon>
    </lineage>
</organism>
<protein>
    <submittedName>
        <fullName evidence="2">Uncharacterized protein</fullName>
    </submittedName>
</protein>
<accession>A0A2H5BMZ7</accession>
<name>A0A2H5BMZ7_9CAUD</name>
<evidence type="ECO:0000313" key="3">
    <source>
        <dbReference type="Proteomes" id="UP000241061"/>
    </source>
</evidence>
<proteinExistence type="predicted"/>
<dbReference type="KEGG" id="vg:54987088"/>
<dbReference type="RefSeq" id="YP_009796697.1">
    <property type="nucleotide sequence ID" value="NC_047903.1"/>
</dbReference>
<keyword evidence="3" id="KW-1185">Reference proteome</keyword>
<dbReference type="Proteomes" id="UP000241061">
    <property type="component" value="Segment"/>
</dbReference>
<feature type="region of interest" description="Disordered" evidence="1">
    <location>
        <begin position="1"/>
        <end position="39"/>
    </location>
</feature>